<evidence type="ECO:0000256" key="3">
    <source>
        <dbReference type="ARBA" id="ARBA00022692"/>
    </source>
</evidence>
<comment type="subcellular location">
    <subcellularLocation>
        <location evidence="1">Cell membrane</location>
        <topology evidence="1">Multi-pass membrane protein</topology>
    </subcellularLocation>
</comment>
<feature type="transmembrane region" description="Helical" evidence="6">
    <location>
        <begin position="276"/>
        <end position="295"/>
    </location>
</feature>
<feature type="domain" description="MacB-like periplasmic core" evidence="8">
    <location>
        <begin position="422"/>
        <end position="583"/>
    </location>
</feature>
<keyword evidence="4 6" id="KW-1133">Transmembrane helix</keyword>
<dbReference type="RefSeq" id="WP_286651687.1">
    <property type="nucleotide sequence ID" value="NZ_JACAGK010000038.1"/>
</dbReference>
<feature type="transmembrane region" description="Helical" evidence="6">
    <location>
        <begin position="414"/>
        <end position="434"/>
    </location>
</feature>
<dbReference type="InterPro" id="IPR003838">
    <property type="entry name" value="ABC3_permease_C"/>
</dbReference>
<evidence type="ECO:0000313" key="10">
    <source>
        <dbReference type="Proteomes" id="UP001170954"/>
    </source>
</evidence>
<feature type="transmembrane region" description="Helical" evidence="6">
    <location>
        <begin position="742"/>
        <end position="763"/>
    </location>
</feature>
<keyword evidence="2" id="KW-1003">Cell membrane</keyword>
<evidence type="ECO:0000259" key="7">
    <source>
        <dbReference type="Pfam" id="PF02687"/>
    </source>
</evidence>
<evidence type="ECO:0000256" key="2">
    <source>
        <dbReference type="ARBA" id="ARBA00022475"/>
    </source>
</evidence>
<evidence type="ECO:0000256" key="1">
    <source>
        <dbReference type="ARBA" id="ARBA00004651"/>
    </source>
</evidence>
<feature type="domain" description="MacB-like periplasmic core" evidence="8">
    <location>
        <begin position="16"/>
        <end position="234"/>
    </location>
</feature>
<proteinExistence type="predicted"/>
<dbReference type="Pfam" id="PF02687">
    <property type="entry name" value="FtsX"/>
    <property type="match status" value="2"/>
</dbReference>
<comment type="caution">
    <text evidence="9">The sequence shown here is derived from an EMBL/GenBank/DDBJ whole genome shotgun (WGS) entry which is preliminary data.</text>
</comment>
<evidence type="ECO:0000256" key="5">
    <source>
        <dbReference type="ARBA" id="ARBA00023136"/>
    </source>
</evidence>
<feature type="domain" description="ABC3 transporter permease C-terminal" evidence="7">
    <location>
        <begin position="279"/>
        <end position="387"/>
    </location>
</feature>
<feature type="transmembrane region" description="Helical" evidence="6">
    <location>
        <begin position="329"/>
        <end position="347"/>
    </location>
</feature>
<evidence type="ECO:0000256" key="4">
    <source>
        <dbReference type="ARBA" id="ARBA00022989"/>
    </source>
</evidence>
<dbReference type="PANTHER" id="PTHR30572:SF18">
    <property type="entry name" value="ABC-TYPE MACROLIDE FAMILY EXPORT SYSTEM PERMEASE COMPONENT 2"/>
    <property type="match status" value="1"/>
</dbReference>
<dbReference type="InterPro" id="IPR025857">
    <property type="entry name" value="MacB_PCD"/>
</dbReference>
<reference evidence="9" key="2">
    <citation type="journal article" date="2022" name="Sci. Total Environ.">
        <title>Prevalence, transmission, and molecular epidemiology of tet(X)-positive bacteria among humans, animals, and environmental niches in China: An epidemiological, and genomic-based study.</title>
        <authorList>
            <person name="Dong N."/>
            <person name="Zeng Y."/>
            <person name="Cai C."/>
            <person name="Sun C."/>
            <person name="Lu J."/>
            <person name="Liu C."/>
            <person name="Zhou H."/>
            <person name="Sun Q."/>
            <person name="Shu L."/>
            <person name="Wang H."/>
            <person name="Wang Y."/>
            <person name="Wang S."/>
            <person name="Wu C."/>
            <person name="Chan E.W."/>
            <person name="Chen G."/>
            <person name="Shen Z."/>
            <person name="Chen S."/>
            <person name="Zhang R."/>
        </authorList>
    </citation>
    <scope>NUCLEOTIDE SEQUENCE</scope>
    <source>
        <strain evidence="9">R1692</strain>
    </source>
</reference>
<dbReference type="Pfam" id="PF12704">
    <property type="entry name" value="MacB_PCD"/>
    <property type="match status" value="2"/>
</dbReference>
<feature type="transmembrane region" description="Helical" evidence="6">
    <location>
        <begin position="711"/>
        <end position="730"/>
    </location>
</feature>
<dbReference type="EMBL" id="JACAGK010000038">
    <property type="protein sequence ID" value="MDM1049168.1"/>
    <property type="molecule type" value="Genomic_DNA"/>
</dbReference>
<accession>A0ABT7NQ73</accession>
<sequence length="782" mass="87550">MFKIAFRNLKKNKGFTAINIIGLAIGMAAAILIMLWIRSEVTFDRQYSNLDRTYVVGNKANWGDKLQVWFWTPRVMARTLETEFPEIEHAVRVNRSGNNLLSVGENKLNKETGVFADEHFFDIFDFEVLAGDTKTALSNVNSIVLTESLAKKLFNSTDVIGKFVQRNNEEQFAVSAVLKDLPANSTYNKASYLLPMKYHDSKNAGDTHWNNNTLQTYILLKEGANVELLSTNIKGLVKRHTETNADNLIKPLADMHLYDKYENGVVAGGRIDMVRVFFVIACFILLIACINFMNLSTAQSEKRAKEVGIRKVVGAGKSSLIKQFLSESILLAIFAGLAALLIVILALPSYSKLVDRDLTLPYDSIAFWIAFMAFVIFTGLVAGSYPAFFLSSFKPIRVLKGKFVFKVNSFSTRKVLVVSQFIIAIVLIVSTITIRKQIQHAQDREVGYNKERLIFIYEIGDVEKNFKSIKQELLEQGIASSVTRTMSPITLRWSNTNTFEWAGKSKDNTVIFNRTAADDKLIETTGLELVKGRDFDLSKFPTDSAAAIINESAAKEIGFADPIGQIIKDGSQSYQIIGVIKDFIQESPYDPIAPLIIEGAHGYLATTHIKFQPNIHTREALDKTEAILKKYNPLYPFEYTFVDEDYAKKFNESEKTGQLASLFAGLTIFISCLGLFGLSAFMAENRTKEIGIRKVLGASVFSVTRMLSKEFVLLVIIACIVAFPLAYWAMNSYLSTYAYRISVSWEIFLITAITAILIAIFTVSYQSIKAAIANPVNSLRDE</sequence>
<feature type="transmembrane region" description="Helical" evidence="6">
    <location>
        <begin position="367"/>
        <end position="393"/>
    </location>
</feature>
<evidence type="ECO:0000259" key="8">
    <source>
        <dbReference type="Pfam" id="PF12704"/>
    </source>
</evidence>
<reference evidence="9" key="1">
    <citation type="submission" date="2020-06" db="EMBL/GenBank/DDBJ databases">
        <authorList>
            <person name="Dong N."/>
        </authorList>
    </citation>
    <scope>NUCLEOTIDE SEQUENCE</scope>
    <source>
        <strain evidence="9">R1692</strain>
    </source>
</reference>
<keyword evidence="10" id="KW-1185">Reference proteome</keyword>
<dbReference type="InterPro" id="IPR050250">
    <property type="entry name" value="Macrolide_Exporter_MacB"/>
</dbReference>
<dbReference type="Proteomes" id="UP001170954">
    <property type="component" value="Unassembled WGS sequence"/>
</dbReference>
<evidence type="ECO:0000313" key="9">
    <source>
        <dbReference type="EMBL" id="MDM1049168.1"/>
    </source>
</evidence>
<name>A0ABT7NQ73_9SPHI</name>
<keyword evidence="3 6" id="KW-0812">Transmembrane</keyword>
<feature type="transmembrane region" description="Helical" evidence="6">
    <location>
        <begin position="16"/>
        <end position="37"/>
    </location>
</feature>
<feature type="transmembrane region" description="Helical" evidence="6">
    <location>
        <begin position="659"/>
        <end position="683"/>
    </location>
</feature>
<keyword evidence="5 6" id="KW-0472">Membrane</keyword>
<organism evidence="9 10">
    <name type="scientific">Sphingobacterium hotanense</name>
    <dbReference type="NCBI Taxonomy" id="649196"/>
    <lineage>
        <taxon>Bacteria</taxon>
        <taxon>Pseudomonadati</taxon>
        <taxon>Bacteroidota</taxon>
        <taxon>Sphingobacteriia</taxon>
        <taxon>Sphingobacteriales</taxon>
        <taxon>Sphingobacteriaceae</taxon>
        <taxon>Sphingobacterium</taxon>
    </lineage>
</organism>
<gene>
    <name evidence="9" type="ORF">HX018_13070</name>
</gene>
<feature type="domain" description="ABC3 transporter permease C-terminal" evidence="7">
    <location>
        <begin position="662"/>
        <end position="775"/>
    </location>
</feature>
<dbReference type="PANTHER" id="PTHR30572">
    <property type="entry name" value="MEMBRANE COMPONENT OF TRANSPORTER-RELATED"/>
    <property type="match status" value="1"/>
</dbReference>
<evidence type="ECO:0000256" key="6">
    <source>
        <dbReference type="SAM" id="Phobius"/>
    </source>
</evidence>
<protein>
    <submittedName>
        <fullName evidence="9">ABC transporter permease</fullName>
    </submittedName>
</protein>